<evidence type="ECO:0000313" key="4">
    <source>
        <dbReference type="Proteomes" id="UP000254889"/>
    </source>
</evidence>
<name>A0A346A353_9HYPH</name>
<dbReference type="PIRSF" id="PIRSF017082">
    <property type="entry name" value="YflP"/>
    <property type="match status" value="1"/>
</dbReference>
<sequence>MLGLALSALAFILLAVNAGHAEDYPARPIRMIVPLAAGGGTDLLARIIGEDMSQTLGQPVIVDNRPGAGTQIGAEVVAKAPADGYTLLSASMTTYAFNPGLYSKLRYDPVKDFATISLTGRFTLVLLAHKSFAPNTLAEFVALAKAKPGTINFASSGPGSPHQLAMELLAARAGIKLVHVPYKGAAPALQDLMAGHVPVMITDYASSRQAITSGLVKVLAVASPDRLAELPNVPTIAESGYPGFEASAWQGIVAPKDTPQPIIDKLNAAIVKALQNPALRAKLVAIGIEPISSTPAEFSAYMQAEIAKWREVIKAANITTE</sequence>
<dbReference type="AlphaFoldDB" id="A0A346A353"/>
<dbReference type="Proteomes" id="UP000254889">
    <property type="component" value="Chromosome"/>
</dbReference>
<gene>
    <name evidence="3" type="ORF">DW352_25580</name>
</gene>
<keyword evidence="2" id="KW-0732">Signal</keyword>
<protein>
    <submittedName>
        <fullName evidence="3">Tripartite tricarboxylate transporter substrate binding protein</fullName>
    </submittedName>
</protein>
<dbReference type="PANTHER" id="PTHR42928">
    <property type="entry name" value="TRICARBOXYLATE-BINDING PROTEIN"/>
    <property type="match status" value="1"/>
</dbReference>
<dbReference type="OrthoDB" id="8208324at2"/>
<organism evidence="3 4">
    <name type="scientific">Pseudolabrys taiwanensis</name>
    <dbReference type="NCBI Taxonomy" id="331696"/>
    <lineage>
        <taxon>Bacteria</taxon>
        <taxon>Pseudomonadati</taxon>
        <taxon>Pseudomonadota</taxon>
        <taxon>Alphaproteobacteria</taxon>
        <taxon>Hyphomicrobiales</taxon>
        <taxon>Xanthobacteraceae</taxon>
        <taxon>Pseudolabrys</taxon>
    </lineage>
</organism>
<dbReference type="EMBL" id="CP031417">
    <property type="protein sequence ID" value="AXK83600.1"/>
    <property type="molecule type" value="Genomic_DNA"/>
</dbReference>
<comment type="similarity">
    <text evidence="1">Belongs to the UPF0065 (bug) family.</text>
</comment>
<keyword evidence="4" id="KW-1185">Reference proteome</keyword>
<evidence type="ECO:0000256" key="2">
    <source>
        <dbReference type="SAM" id="SignalP"/>
    </source>
</evidence>
<dbReference type="Gene3D" id="3.40.190.150">
    <property type="entry name" value="Bordetella uptake gene, domain 1"/>
    <property type="match status" value="1"/>
</dbReference>
<dbReference type="SUPFAM" id="SSF53850">
    <property type="entry name" value="Periplasmic binding protein-like II"/>
    <property type="match status" value="1"/>
</dbReference>
<dbReference type="Gene3D" id="3.40.190.10">
    <property type="entry name" value="Periplasmic binding protein-like II"/>
    <property type="match status" value="1"/>
</dbReference>
<dbReference type="PANTHER" id="PTHR42928:SF5">
    <property type="entry name" value="BLR1237 PROTEIN"/>
    <property type="match status" value="1"/>
</dbReference>
<dbReference type="InterPro" id="IPR005064">
    <property type="entry name" value="BUG"/>
</dbReference>
<dbReference type="CDD" id="cd13578">
    <property type="entry name" value="PBP2_Bug27"/>
    <property type="match status" value="1"/>
</dbReference>
<evidence type="ECO:0000256" key="1">
    <source>
        <dbReference type="ARBA" id="ARBA00006987"/>
    </source>
</evidence>
<feature type="chain" id="PRO_5016657947" evidence="2">
    <location>
        <begin position="22"/>
        <end position="321"/>
    </location>
</feature>
<dbReference type="KEGG" id="ptaw:DW352_25580"/>
<accession>A0A346A353</accession>
<proteinExistence type="inferred from homology"/>
<dbReference type="Pfam" id="PF03401">
    <property type="entry name" value="TctC"/>
    <property type="match status" value="1"/>
</dbReference>
<reference evidence="3 4" key="1">
    <citation type="submission" date="2018-07" db="EMBL/GenBank/DDBJ databases">
        <authorList>
            <person name="Quirk P.G."/>
            <person name="Krulwich T.A."/>
        </authorList>
    </citation>
    <scope>NUCLEOTIDE SEQUENCE [LARGE SCALE GENOMIC DNA]</scope>
    <source>
        <strain evidence="3 4">CC-BB4</strain>
    </source>
</reference>
<dbReference type="InterPro" id="IPR042100">
    <property type="entry name" value="Bug_dom1"/>
</dbReference>
<evidence type="ECO:0000313" key="3">
    <source>
        <dbReference type="EMBL" id="AXK83600.1"/>
    </source>
</evidence>
<feature type="signal peptide" evidence="2">
    <location>
        <begin position="1"/>
        <end position="21"/>
    </location>
</feature>